<evidence type="ECO:0000313" key="2">
    <source>
        <dbReference type="EMBL" id="CAK0808627.1"/>
    </source>
</evidence>
<feature type="region of interest" description="Disordered" evidence="1">
    <location>
        <begin position="1"/>
        <end position="28"/>
    </location>
</feature>
<evidence type="ECO:0000256" key="1">
    <source>
        <dbReference type="SAM" id="MobiDB-lite"/>
    </source>
</evidence>
<comment type="caution">
    <text evidence="2">The sequence shown here is derived from an EMBL/GenBank/DDBJ whole genome shotgun (WGS) entry which is preliminary data.</text>
</comment>
<feature type="region of interest" description="Disordered" evidence="1">
    <location>
        <begin position="224"/>
        <end position="267"/>
    </location>
</feature>
<sequence>MPAQKNRMHEQAPPAPKAGAAAVGRPGGQSASLYTVQAHVELFDTSTIEDAGLQVTFYDSNFLKDGAPAVRHGPSTLTSRTAASLKLPRVPAGVERGEFQMRLPLAQSNPTNGKSWAFVAAAVGSAGRAAKAAIARATAVADALFDQAFFNANFDAPEQDDRAGWSARAQLLEGRKNTGDACTIQELINFNARVATNAPPAAQKAFAKIHSQCPSVVTLVSCKPSSGLSAAPPPGPTSSTPAATSVEGATTRKRPSASSGGRPLKRP</sequence>
<evidence type="ECO:0000313" key="3">
    <source>
        <dbReference type="Proteomes" id="UP001189429"/>
    </source>
</evidence>
<accession>A0ABN9QQV9</accession>
<keyword evidence="3" id="KW-1185">Reference proteome</keyword>
<feature type="non-terminal residue" evidence="2">
    <location>
        <position position="267"/>
    </location>
</feature>
<dbReference type="EMBL" id="CAUYUJ010004224">
    <property type="protein sequence ID" value="CAK0808627.1"/>
    <property type="molecule type" value="Genomic_DNA"/>
</dbReference>
<reference evidence="2" key="1">
    <citation type="submission" date="2023-10" db="EMBL/GenBank/DDBJ databases">
        <authorList>
            <person name="Chen Y."/>
            <person name="Shah S."/>
            <person name="Dougan E. K."/>
            <person name="Thang M."/>
            <person name="Chan C."/>
        </authorList>
    </citation>
    <scope>NUCLEOTIDE SEQUENCE [LARGE SCALE GENOMIC DNA]</scope>
</reference>
<organism evidence="2 3">
    <name type="scientific">Prorocentrum cordatum</name>
    <dbReference type="NCBI Taxonomy" id="2364126"/>
    <lineage>
        <taxon>Eukaryota</taxon>
        <taxon>Sar</taxon>
        <taxon>Alveolata</taxon>
        <taxon>Dinophyceae</taxon>
        <taxon>Prorocentrales</taxon>
        <taxon>Prorocentraceae</taxon>
        <taxon>Prorocentrum</taxon>
    </lineage>
</organism>
<proteinExistence type="predicted"/>
<gene>
    <name evidence="2" type="ORF">PCOR1329_LOCUS14159</name>
</gene>
<protein>
    <submittedName>
        <fullName evidence="2">Uncharacterized protein</fullName>
    </submittedName>
</protein>
<dbReference type="Proteomes" id="UP001189429">
    <property type="component" value="Unassembled WGS sequence"/>
</dbReference>
<name>A0ABN9QQV9_9DINO</name>